<feature type="domain" description="Galactosyltransferase C-terminal" evidence="3">
    <location>
        <begin position="164"/>
        <end position="238"/>
    </location>
</feature>
<dbReference type="InterPro" id="IPR027791">
    <property type="entry name" value="Galactosyl_T_C"/>
</dbReference>
<feature type="domain" description="Glycosyltransferase 2-like" evidence="2">
    <location>
        <begin position="4"/>
        <end position="149"/>
    </location>
</feature>
<dbReference type="InterPro" id="IPR029044">
    <property type="entry name" value="Nucleotide-diphossugar_trans"/>
</dbReference>
<gene>
    <name evidence="4" type="ordered locus">Ilyop_2755</name>
</gene>
<keyword evidence="4" id="KW-0614">Plasmid</keyword>
<evidence type="ECO:0000259" key="2">
    <source>
        <dbReference type="Pfam" id="PF00535"/>
    </source>
</evidence>
<dbReference type="GO" id="GO:0016758">
    <property type="term" value="F:hexosyltransferase activity"/>
    <property type="evidence" value="ECO:0007669"/>
    <property type="project" value="UniProtKB-ARBA"/>
</dbReference>
<sequence length="286" mass="34073">MKISVIVTVYNRFEYARNILKCLINQTCTIHELIFADDGSKENLFDAVKDLIPKCNFKIKHIYQEDLGFRASKNRNNGAREAEGDILLFMDQDVIFPDNFIEKFLNDSQEGKFIFSRAINSTENEKLRIEELINLDGKYSKIYKDVDYREKIKQRKQKNNKDIFYNFLYSIKLRSRGAKIPSMIFSINKNDFIKVNGFDENFEGWGHEDDDLFNRLYKAGFASKPIFFDMPPIHMWHHHEKSKKESPNERYYRKRKEEISRKNYRCVNGYKNSSKNDNKIHLKILN</sequence>
<reference evidence="4 5" key="1">
    <citation type="journal article" date="2010" name="Stand. Genomic Sci.">
        <title>Complete genome sequence of Ilyobacter polytropus type strain (CuHbu1).</title>
        <authorList>
            <person name="Sikorski J."/>
            <person name="Chertkov O."/>
            <person name="Lapidus A."/>
            <person name="Nolan M."/>
            <person name="Lucas S."/>
            <person name="Del Rio T.G."/>
            <person name="Tice H."/>
            <person name="Cheng J.F."/>
            <person name="Tapia R."/>
            <person name="Han C."/>
            <person name="Goodwin L."/>
            <person name="Pitluck S."/>
            <person name="Liolios K."/>
            <person name="Ivanova N."/>
            <person name="Mavromatis K."/>
            <person name="Mikhailova N."/>
            <person name="Pati A."/>
            <person name="Chen A."/>
            <person name="Palaniappan K."/>
            <person name="Land M."/>
            <person name="Hauser L."/>
            <person name="Chang Y.J."/>
            <person name="Jeffries C.D."/>
            <person name="Brambilla E."/>
            <person name="Yasawong M."/>
            <person name="Rohde M."/>
            <person name="Pukall R."/>
            <person name="Spring S."/>
            <person name="Goker M."/>
            <person name="Woyke T."/>
            <person name="Bristow J."/>
            <person name="Eisen J.A."/>
            <person name="Markowitz V."/>
            <person name="Hugenholtz P."/>
            <person name="Kyrpides N.C."/>
            <person name="Klenk H.P."/>
        </authorList>
    </citation>
    <scope>NUCLEOTIDE SEQUENCE [LARGE SCALE GENOMIC DNA]</scope>
    <source>
        <strain evidence="5">ATCC 51220 / DSM 2926 / LMG 16218 / CuHBu1</strain>
        <plasmid evidence="5">pILYOP01</plasmid>
    </source>
</reference>
<dbReference type="SUPFAM" id="SSF53448">
    <property type="entry name" value="Nucleotide-diphospho-sugar transferases"/>
    <property type="match status" value="1"/>
</dbReference>
<dbReference type="CAZy" id="GT2">
    <property type="family name" value="Glycosyltransferase Family 2"/>
</dbReference>
<evidence type="ECO:0000259" key="3">
    <source>
        <dbReference type="Pfam" id="PF02709"/>
    </source>
</evidence>
<evidence type="ECO:0000313" key="4">
    <source>
        <dbReference type="EMBL" id="ADO84510.1"/>
    </source>
</evidence>
<name>E3HD34_ILYPC</name>
<organism evidence="4 5">
    <name type="scientific">Ilyobacter polytropus (strain ATCC 51220 / DSM 2926 / LMG 16218 / CuHBu1)</name>
    <dbReference type="NCBI Taxonomy" id="572544"/>
    <lineage>
        <taxon>Bacteria</taxon>
        <taxon>Fusobacteriati</taxon>
        <taxon>Fusobacteriota</taxon>
        <taxon>Fusobacteriia</taxon>
        <taxon>Fusobacteriales</taxon>
        <taxon>Fusobacteriaceae</taxon>
        <taxon>Ilyobacter</taxon>
    </lineage>
</organism>
<dbReference type="AlphaFoldDB" id="E3HD34"/>
<dbReference type="Gene3D" id="3.90.550.10">
    <property type="entry name" value="Spore Coat Polysaccharide Biosynthesis Protein SpsA, Chain A"/>
    <property type="match status" value="1"/>
</dbReference>
<dbReference type="PANTHER" id="PTHR22916:SF3">
    <property type="entry name" value="UDP-GLCNAC:BETAGAL BETA-1,3-N-ACETYLGLUCOSAMINYLTRANSFERASE-LIKE PROTEIN 1"/>
    <property type="match status" value="1"/>
</dbReference>
<geneLocation type="plasmid" evidence="4 5">
    <name>pILYOP01</name>
</geneLocation>
<dbReference type="Pfam" id="PF00535">
    <property type="entry name" value="Glycos_transf_2"/>
    <property type="match status" value="1"/>
</dbReference>
<keyword evidence="5" id="KW-1185">Reference proteome</keyword>
<dbReference type="Proteomes" id="UP000006875">
    <property type="component" value="Plasmid pILYOP01"/>
</dbReference>
<accession>E3HD34</accession>
<dbReference type="Pfam" id="PF02709">
    <property type="entry name" value="Glyco_transf_7C"/>
    <property type="match status" value="1"/>
</dbReference>
<dbReference type="InterPro" id="IPR001173">
    <property type="entry name" value="Glyco_trans_2-like"/>
</dbReference>
<evidence type="ECO:0000256" key="1">
    <source>
        <dbReference type="ARBA" id="ARBA00022679"/>
    </source>
</evidence>
<dbReference type="EMBL" id="CP002282">
    <property type="protein sequence ID" value="ADO84510.1"/>
    <property type="molecule type" value="Genomic_DNA"/>
</dbReference>
<dbReference type="HOGENOM" id="CLU_025996_24_0_0"/>
<keyword evidence="1 4" id="KW-0808">Transferase</keyword>
<proteinExistence type="predicted"/>
<dbReference type="KEGG" id="ipo:Ilyop_2755"/>
<dbReference type="PANTHER" id="PTHR22916">
    <property type="entry name" value="GLYCOSYLTRANSFERASE"/>
    <property type="match status" value="1"/>
</dbReference>
<protein>
    <submittedName>
        <fullName evidence="4">Glycosyl transferase family 2</fullName>
    </submittedName>
</protein>
<evidence type="ECO:0000313" key="5">
    <source>
        <dbReference type="Proteomes" id="UP000006875"/>
    </source>
</evidence>